<proteinExistence type="predicted"/>
<keyword evidence="2" id="KW-1185">Reference proteome</keyword>
<evidence type="ECO:0000313" key="2">
    <source>
        <dbReference type="Proteomes" id="UP001138997"/>
    </source>
</evidence>
<dbReference type="Proteomes" id="UP001138997">
    <property type="component" value="Unassembled WGS sequence"/>
</dbReference>
<accession>A0A9X1NB81</accession>
<dbReference type="Gene3D" id="3.40.50.2000">
    <property type="entry name" value="Glycogen Phosphorylase B"/>
    <property type="match status" value="2"/>
</dbReference>
<gene>
    <name evidence="1" type="ORF">LR394_06380</name>
</gene>
<dbReference type="EMBL" id="JAJOMB010000003">
    <property type="protein sequence ID" value="MCD5310515.1"/>
    <property type="molecule type" value="Genomic_DNA"/>
</dbReference>
<dbReference type="RefSeq" id="WP_231439475.1">
    <property type="nucleotide sequence ID" value="NZ_JAJOMB010000003.1"/>
</dbReference>
<dbReference type="SUPFAM" id="SSF53756">
    <property type="entry name" value="UDP-Glycosyltransferase/glycogen phosphorylase"/>
    <property type="match status" value="1"/>
</dbReference>
<protein>
    <recommendedName>
        <fullName evidence="3">Glycosyltransferase</fullName>
    </recommendedName>
</protein>
<sequence>MSEVTHLVIGPREHGVVIFADWLARSTGGRRVFLADPQNLEPEGIRRAHVHYTEALFGPDARAAAAAFLRMRANLPVPLSVTLHDLPDPGDEPSRYRRRADGFRAVAEAADAVFVNSRHELGLLQTFAKLVVAQVVPLPMVAGSPIEAQQRPRPLRQAAVFGFLYPGKGHEELLEEMRELPTDLGLTAIGRPAEGHDGLIAHLSSRAAQSGRGFEVTGYVPQEDLLKRLRQVALPVVPAPNISASGSLNSWIAAGRRPLVAAGPYSRELAEACPGLVNLYRPGSFAESARAVLAEPARSWLEVGPPTDRHEASVAAAYAQALEPSRPGPVLSR</sequence>
<name>A0A9X1NB81_9ACTN</name>
<evidence type="ECO:0000313" key="1">
    <source>
        <dbReference type="EMBL" id="MCD5310515.1"/>
    </source>
</evidence>
<evidence type="ECO:0008006" key="3">
    <source>
        <dbReference type="Google" id="ProtNLM"/>
    </source>
</evidence>
<dbReference type="AlphaFoldDB" id="A0A9X1NB81"/>
<organism evidence="1 2">
    <name type="scientific">Kineosporia babensis</name>
    <dbReference type="NCBI Taxonomy" id="499548"/>
    <lineage>
        <taxon>Bacteria</taxon>
        <taxon>Bacillati</taxon>
        <taxon>Actinomycetota</taxon>
        <taxon>Actinomycetes</taxon>
        <taxon>Kineosporiales</taxon>
        <taxon>Kineosporiaceae</taxon>
        <taxon>Kineosporia</taxon>
    </lineage>
</organism>
<comment type="caution">
    <text evidence="1">The sequence shown here is derived from an EMBL/GenBank/DDBJ whole genome shotgun (WGS) entry which is preliminary data.</text>
</comment>
<reference evidence="1" key="1">
    <citation type="submission" date="2021-11" db="EMBL/GenBank/DDBJ databases">
        <title>Streptomyces corallinus and Kineosporia corallina sp. nov., two new coral-derived marine actinobacteria.</title>
        <authorList>
            <person name="Buangrab K."/>
            <person name="Sutthacheep M."/>
            <person name="Yeemin T."/>
            <person name="Harunari E."/>
            <person name="Igarashi Y."/>
            <person name="Sripreechasak P."/>
            <person name="Kanchanasin P."/>
            <person name="Tanasupawat S."/>
            <person name="Phongsopitanun W."/>
        </authorList>
    </citation>
    <scope>NUCLEOTIDE SEQUENCE</scope>
    <source>
        <strain evidence="1">JCM 31032</strain>
    </source>
</reference>